<evidence type="ECO:0000256" key="1">
    <source>
        <dbReference type="SAM" id="MobiDB-lite"/>
    </source>
</evidence>
<protein>
    <submittedName>
        <fullName evidence="2">Uncharacterized protein</fullName>
    </submittedName>
</protein>
<reference evidence="2" key="2">
    <citation type="submission" date="2025-09" db="UniProtKB">
        <authorList>
            <consortium name="Ensembl"/>
        </authorList>
    </citation>
    <scope>IDENTIFICATION</scope>
</reference>
<reference evidence="2" key="1">
    <citation type="submission" date="2025-08" db="UniProtKB">
        <authorList>
            <consortium name="Ensembl"/>
        </authorList>
    </citation>
    <scope>IDENTIFICATION</scope>
</reference>
<evidence type="ECO:0000313" key="3">
    <source>
        <dbReference type="Proteomes" id="UP000694415"/>
    </source>
</evidence>
<dbReference type="AlphaFoldDB" id="A0A8C6GY39"/>
<feature type="compositionally biased region" description="Basic and acidic residues" evidence="1">
    <location>
        <begin position="14"/>
        <end position="23"/>
    </location>
</feature>
<dbReference type="Ensembl" id="ENSMSIT00000017609.1">
    <property type="protein sequence ID" value="ENSMSIP00000013879.1"/>
    <property type="gene ID" value="ENSMSIG00000011966.1"/>
</dbReference>
<evidence type="ECO:0000313" key="2">
    <source>
        <dbReference type="Ensembl" id="ENSMSIP00000013879.1"/>
    </source>
</evidence>
<sequence length="102" mass="11124">MLGVWHSDDDTDDDVGKGNEQSKRGSRQSQDGDGHSSFWGTFQLLTHSAFLNCKVPSVLTSHSSKMEAGISSKLKVPCYLFYLVSIAVITMTTVQPRLASST</sequence>
<proteinExistence type="predicted"/>
<feature type="region of interest" description="Disordered" evidence="1">
    <location>
        <begin position="1"/>
        <end position="34"/>
    </location>
</feature>
<dbReference type="Proteomes" id="UP000694415">
    <property type="component" value="Unplaced"/>
</dbReference>
<accession>A0A8C6GY39</accession>
<name>A0A8C6GY39_MUSSI</name>
<organism evidence="2 3">
    <name type="scientific">Mus spicilegus</name>
    <name type="common">Mound-building mouse</name>
    <dbReference type="NCBI Taxonomy" id="10103"/>
    <lineage>
        <taxon>Eukaryota</taxon>
        <taxon>Metazoa</taxon>
        <taxon>Chordata</taxon>
        <taxon>Craniata</taxon>
        <taxon>Vertebrata</taxon>
        <taxon>Euteleostomi</taxon>
        <taxon>Mammalia</taxon>
        <taxon>Eutheria</taxon>
        <taxon>Euarchontoglires</taxon>
        <taxon>Glires</taxon>
        <taxon>Rodentia</taxon>
        <taxon>Myomorpha</taxon>
        <taxon>Muroidea</taxon>
        <taxon>Muridae</taxon>
        <taxon>Murinae</taxon>
        <taxon>Mus</taxon>
        <taxon>Mus</taxon>
    </lineage>
</organism>
<keyword evidence="3" id="KW-1185">Reference proteome</keyword>